<sequence>MLETDQKASEPVTENLIGIRFTITDYGTIVRAGDGSVIGIYPTEDEALEAVRERCMGVLSSTKT</sequence>
<evidence type="ECO:0000313" key="2">
    <source>
        <dbReference type="Proteomes" id="UP000660047"/>
    </source>
</evidence>
<dbReference type="RefSeq" id="WP_055223891.1">
    <property type="nucleotide sequence ID" value="NZ_BLYL01000005.1"/>
</dbReference>
<gene>
    <name evidence="1" type="ORF">COEU31_12370</name>
</gene>
<dbReference type="Proteomes" id="UP000660047">
    <property type="component" value="Unassembled WGS sequence"/>
</dbReference>
<reference evidence="1" key="1">
    <citation type="submission" date="2020-06" db="EMBL/GenBank/DDBJ databases">
        <title>Characterization of fructooligosaccharide metabolism and fructooligosaccharide-degrading enzymes in human commensal butyrate producers.</title>
        <authorList>
            <person name="Tanno H."/>
            <person name="Fujii T."/>
            <person name="Hirano K."/>
            <person name="Maeno S."/>
            <person name="Tonozuka T."/>
            <person name="Sakamoto M."/>
            <person name="Ohkuma M."/>
            <person name="Tochio T."/>
            <person name="Endo A."/>
        </authorList>
    </citation>
    <scope>NUCLEOTIDE SEQUENCE</scope>
    <source>
        <strain evidence="1">JCM 31265</strain>
    </source>
</reference>
<dbReference type="EMBL" id="BLYL01000005">
    <property type="protein sequence ID" value="GFO94191.1"/>
    <property type="molecule type" value="Genomic_DNA"/>
</dbReference>
<protein>
    <submittedName>
        <fullName evidence="1">Uncharacterized protein</fullName>
    </submittedName>
</protein>
<organism evidence="1 2">
    <name type="scientific">Coprococcus eutactus</name>
    <dbReference type="NCBI Taxonomy" id="33043"/>
    <lineage>
        <taxon>Bacteria</taxon>
        <taxon>Bacillati</taxon>
        <taxon>Bacillota</taxon>
        <taxon>Clostridia</taxon>
        <taxon>Lachnospirales</taxon>
        <taxon>Lachnospiraceae</taxon>
        <taxon>Coprococcus</taxon>
    </lineage>
</organism>
<proteinExistence type="predicted"/>
<comment type="caution">
    <text evidence="1">The sequence shown here is derived from an EMBL/GenBank/DDBJ whole genome shotgun (WGS) entry which is preliminary data.</text>
</comment>
<evidence type="ECO:0000313" key="1">
    <source>
        <dbReference type="EMBL" id="GFO94191.1"/>
    </source>
</evidence>
<dbReference type="AlphaFoldDB" id="A0AAI9K4W3"/>
<name>A0AAI9K4W3_9FIRM</name>
<accession>A0AAI9K4W3</accession>